<keyword evidence="3" id="KW-1185">Reference proteome</keyword>
<evidence type="ECO:0000256" key="1">
    <source>
        <dbReference type="SAM" id="MobiDB-lite"/>
    </source>
</evidence>
<feature type="compositionally biased region" description="Polar residues" evidence="1">
    <location>
        <begin position="100"/>
        <end position="110"/>
    </location>
</feature>
<dbReference type="AlphaFoldDB" id="A0A3L8RUB3"/>
<dbReference type="Proteomes" id="UP000276834">
    <property type="component" value="Unassembled WGS sequence"/>
</dbReference>
<comment type="caution">
    <text evidence="2">The sequence shown here is derived from an EMBL/GenBank/DDBJ whole genome shotgun (WGS) entry which is preliminary data.</text>
</comment>
<sequence>MESAGEKRFLFGQNPPKWNGEGQGKGGQPEELIHFELQRLQPALRVDSLTETDWQLPRPPPRGELAPRGGICRLSPRLNGIRLSPGMDTQTRAHQERSRSIQPGTGRTQQTRWRYHHQLLQVRSMTDLLPHGHSQEIYW</sequence>
<feature type="region of interest" description="Disordered" evidence="1">
    <location>
        <begin position="1"/>
        <end position="32"/>
    </location>
</feature>
<reference evidence="2 3" key="1">
    <citation type="journal article" date="2018" name="Proc. R. Soc. B">
        <title>A non-coding region near Follistatin controls head colour polymorphism in the Gouldian finch.</title>
        <authorList>
            <person name="Toomey M.B."/>
            <person name="Marques C.I."/>
            <person name="Andrade P."/>
            <person name="Araujo P.M."/>
            <person name="Sabatino S."/>
            <person name="Gazda M.A."/>
            <person name="Afonso S."/>
            <person name="Lopes R.J."/>
            <person name="Corbo J.C."/>
            <person name="Carneiro M."/>
        </authorList>
    </citation>
    <scope>NUCLEOTIDE SEQUENCE [LARGE SCALE GENOMIC DNA]</scope>
    <source>
        <strain evidence="2">Red01</strain>
        <tissue evidence="2">Muscle</tissue>
    </source>
</reference>
<dbReference type="EMBL" id="QUSF01000282">
    <property type="protein sequence ID" value="RLV84373.1"/>
    <property type="molecule type" value="Genomic_DNA"/>
</dbReference>
<evidence type="ECO:0000313" key="3">
    <source>
        <dbReference type="Proteomes" id="UP000276834"/>
    </source>
</evidence>
<accession>A0A3L8RUB3</accession>
<name>A0A3L8RUB3_CHLGU</name>
<gene>
    <name evidence="2" type="ORF">DV515_00016294</name>
</gene>
<feature type="region of interest" description="Disordered" evidence="1">
    <location>
        <begin position="51"/>
        <end position="110"/>
    </location>
</feature>
<organism evidence="2 3">
    <name type="scientific">Chloebia gouldiae</name>
    <name type="common">Gouldian finch</name>
    <name type="synonym">Erythrura gouldiae</name>
    <dbReference type="NCBI Taxonomy" id="44316"/>
    <lineage>
        <taxon>Eukaryota</taxon>
        <taxon>Metazoa</taxon>
        <taxon>Chordata</taxon>
        <taxon>Craniata</taxon>
        <taxon>Vertebrata</taxon>
        <taxon>Euteleostomi</taxon>
        <taxon>Archelosauria</taxon>
        <taxon>Archosauria</taxon>
        <taxon>Dinosauria</taxon>
        <taxon>Saurischia</taxon>
        <taxon>Theropoda</taxon>
        <taxon>Coelurosauria</taxon>
        <taxon>Aves</taxon>
        <taxon>Neognathae</taxon>
        <taxon>Neoaves</taxon>
        <taxon>Telluraves</taxon>
        <taxon>Australaves</taxon>
        <taxon>Passeriformes</taxon>
        <taxon>Passeroidea</taxon>
        <taxon>Passeridae</taxon>
        <taxon>Chloebia</taxon>
    </lineage>
</organism>
<evidence type="ECO:0000313" key="2">
    <source>
        <dbReference type="EMBL" id="RLV84373.1"/>
    </source>
</evidence>
<protein>
    <submittedName>
        <fullName evidence="2">Uncharacterized protein</fullName>
    </submittedName>
</protein>
<proteinExistence type="predicted"/>